<dbReference type="AlphaFoldDB" id="A0A0K2ZX58"/>
<dbReference type="Proteomes" id="UP000045978">
    <property type="component" value="Unassembled WGS sequence"/>
</dbReference>
<proteinExistence type="predicted"/>
<dbReference type="RefSeq" id="WP_053838589.1">
    <property type="nucleotide sequence ID" value="NZ_CP076251.1"/>
</dbReference>
<evidence type="ECO:0000313" key="2">
    <source>
        <dbReference type="Proteomes" id="UP000045978"/>
    </source>
</evidence>
<name>A0A0K2ZX58_9XANT</name>
<organism evidence="1 2">
    <name type="scientific">Xanthomonas graminis pv. phlei</name>
    <dbReference type="NCBI Taxonomy" id="487906"/>
    <lineage>
        <taxon>Bacteria</taxon>
        <taxon>Pseudomonadati</taxon>
        <taxon>Pseudomonadota</taxon>
        <taxon>Gammaproteobacteria</taxon>
        <taxon>Lysobacterales</taxon>
        <taxon>Lysobacteraceae</taxon>
        <taxon>Xanthomonas</taxon>
        <taxon>Xanthomonas translucens group</taxon>
        <taxon>Xanthomonas graminis</taxon>
    </lineage>
</organism>
<sequence length="74" mass="7979">MSLRTLLPFLAGVRRPNRRDGTPIDALETGYLKAFREFTPSPRSQAGGAMQLGQRGSGRLGRIAIVPFAGVKVP</sequence>
<protein>
    <submittedName>
        <fullName evidence="1">Uncharacterized protein</fullName>
    </submittedName>
</protein>
<evidence type="ECO:0000313" key="1">
    <source>
        <dbReference type="EMBL" id="CTP89607.1"/>
    </source>
</evidence>
<gene>
    <name evidence="1" type="ORF">XTPLMG730_2533</name>
</gene>
<reference evidence="1 2" key="1">
    <citation type="submission" date="2015-07" db="EMBL/GenBank/DDBJ databases">
        <authorList>
            <person name="Noorani M."/>
        </authorList>
    </citation>
    <scope>NUCLEOTIDE SEQUENCE [LARGE SCALE GENOMIC DNA]</scope>
    <source>
        <strain evidence="1">LMG730</strain>
    </source>
</reference>
<dbReference type="EMBL" id="CXOJ01000057">
    <property type="protein sequence ID" value="CTP89607.1"/>
    <property type="molecule type" value="Genomic_DNA"/>
</dbReference>
<accession>A0A0K2ZX58</accession>